<dbReference type="Proteomes" id="UP001418222">
    <property type="component" value="Unassembled WGS sequence"/>
</dbReference>
<evidence type="ECO:0000313" key="3">
    <source>
        <dbReference type="Proteomes" id="UP001418222"/>
    </source>
</evidence>
<keyword evidence="3" id="KW-1185">Reference proteome</keyword>
<organism evidence="2 3">
    <name type="scientific">Platanthera zijinensis</name>
    <dbReference type="NCBI Taxonomy" id="2320716"/>
    <lineage>
        <taxon>Eukaryota</taxon>
        <taxon>Viridiplantae</taxon>
        <taxon>Streptophyta</taxon>
        <taxon>Embryophyta</taxon>
        <taxon>Tracheophyta</taxon>
        <taxon>Spermatophyta</taxon>
        <taxon>Magnoliopsida</taxon>
        <taxon>Liliopsida</taxon>
        <taxon>Asparagales</taxon>
        <taxon>Orchidaceae</taxon>
        <taxon>Orchidoideae</taxon>
        <taxon>Orchideae</taxon>
        <taxon>Orchidinae</taxon>
        <taxon>Platanthera</taxon>
    </lineage>
</organism>
<dbReference type="AlphaFoldDB" id="A0AAP0AVU8"/>
<evidence type="ECO:0000256" key="1">
    <source>
        <dbReference type="SAM" id="MobiDB-lite"/>
    </source>
</evidence>
<proteinExistence type="predicted"/>
<reference evidence="2 3" key="1">
    <citation type="journal article" date="2022" name="Nat. Plants">
        <title>Genomes of leafy and leafless Platanthera orchids illuminate the evolution of mycoheterotrophy.</title>
        <authorList>
            <person name="Li M.H."/>
            <person name="Liu K.W."/>
            <person name="Li Z."/>
            <person name="Lu H.C."/>
            <person name="Ye Q.L."/>
            <person name="Zhang D."/>
            <person name="Wang J.Y."/>
            <person name="Li Y.F."/>
            <person name="Zhong Z.M."/>
            <person name="Liu X."/>
            <person name="Yu X."/>
            <person name="Liu D.K."/>
            <person name="Tu X.D."/>
            <person name="Liu B."/>
            <person name="Hao Y."/>
            <person name="Liao X.Y."/>
            <person name="Jiang Y.T."/>
            <person name="Sun W.H."/>
            <person name="Chen J."/>
            <person name="Chen Y.Q."/>
            <person name="Ai Y."/>
            <person name="Zhai J.W."/>
            <person name="Wu S.S."/>
            <person name="Zhou Z."/>
            <person name="Hsiao Y.Y."/>
            <person name="Wu W.L."/>
            <person name="Chen Y.Y."/>
            <person name="Lin Y.F."/>
            <person name="Hsu J.L."/>
            <person name="Li C.Y."/>
            <person name="Wang Z.W."/>
            <person name="Zhao X."/>
            <person name="Zhong W.Y."/>
            <person name="Ma X.K."/>
            <person name="Ma L."/>
            <person name="Huang J."/>
            <person name="Chen G.Z."/>
            <person name="Huang M.Z."/>
            <person name="Huang L."/>
            <person name="Peng D.H."/>
            <person name="Luo Y.B."/>
            <person name="Zou S.Q."/>
            <person name="Chen S.P."/>
            <person name="Lan S."/>
            <person name="Tsai W.C."/>
            <person name="Van de Peer Y."/>
            <person name="Liu Z.J."/>
        </authorList>
    </citation>
    <scope>NUCLEOTIDE SEQUENCE [LARGE SCALE GENOMIC DNA]</scope>
    <source>
        <strain evidence="2">Lor287</strain>
    </source>
</reference>
<protein>
    <submittedName>
        <fullName evidence="2">Uncharacterized protein</fullName>
    </submittedName>
</protein>
<feature type="compositionally biased region" description="Low complexity" evidence="1">
    <location>
        <begin position="42"/>
        <end position="56"/>
    </location>
</feature>
<feature type="compositionally biased region" description="Acidic residues" evidence="1">
    <location>
        <begin position="112"/>
        <end position="121"/>
    </location>
</feature>
<feature type="region of interest" description="Disordered" evidence="1">
    <location>
        <begin position="36"/>
        <end position="121"/>
    </location>
</feature>
<dbReference type="EMBL" id="JBBWWQ010000020">
    <property type="protein sequence ID" value="KAK8916714.1"/>
    <property type="molecule type" value="Genomic_DNA"/>
</dbReference>
<feature type="compositionally biased region" description="Basic and acidic residues" evidence="1">
    <location>
        <begin position="1"/>
        <end position="12"/>
    </location>
</feature>
<feature type="region of interest" description="Disordered" evidence="1">
    <location>
        <begin position="1"/>
        <end position="21"/>
    </location>
</feature>
<feature type="compositionally biased region" description="Basic and acidic residues" evidence="1">
    <location>
        <begin position="101"/>
        <end position="111"/>
    </location>
</feature>
<name>A0AAP0AVU8_9ASPA</name>
<accession>A0AAP0AVU8</accession>
<comment type="caution">
    <text evidence="2">The sequence shown here is derived from an EMBL/GenBank/DDBJ whole genome shotgun (WGS) entry which is preliminary data.</text>
</comment>
<sequence length="230" mass="25475">MNELTCHSDQRRTTMRPISSHDRFFSSLKQVEKRLASEKESIPIATPSSPISFTSPLYLSSSKPQPAPFPLDESSEPPSEFLSVPPSPEPDPILPRSAKKRSYDNQAKDDKEEGADDDEDDINRLINLLGLSTEGKEGEGMSSCHCSGGGFYRNAAGLKGPMCARELDRLDGWIEHYRREGREPARLAHLLLAKAVSAEDDDGFWGIGFPPTVDDFLEHDPPLEKCANSF</sequence>
<evidence type="ECO:0000313" key="2">
    <source>
        <dbReference type="EMBL" id="KAK8916714.1"/>
    </source>
</evidence>
<gene>
    <name evidence="2" type="ORF">KSP39_PZI022986</name>
</gene>